<dbReference type="InterPro" id="IPR050553">
    <property type="entry name" value="Thioredoxin_ResA/DsbE_sf"/>
</dbReference>
<evidence type="ECO:0000256" key="3">
    <source>
        <dbReference type="SAM" id="SignalP"/>
    </source>
</evidence>
<keyword evidence="5" id="KW-0413">Isomerase</keyword>
<dbReference type="PROSITE" id="PS51352">
    <property type="entry name" value="THIOREDOXIN_2"/>
    <property type="match status" value="1"/>
</dbReference>
<protein>
    <submittedName>
        <fullName evidence="5">Thiol-disulfide isomerase or thioredoxin</fullName>
    </submittedName>
</protein>
<proteinExistence type="predicted"/>
<dbReference type="Proteomes" id="UP000183508">
    <property type="component" value="Unassembled WGS sequence"/>
</dbReference>
<dbReference type="SUPFAM" id="SSF52833">
    <property type="entry name" value="Thioredoxin-like"/>
    <property type="match status" value="1"/>
</dbReference>
<keyword evidence="6" id="KW-1185">Reference proteome</keyword>
<sequence length="190" mass="20309">MKWTALLCGLLLLGLAGCGVPGAGAEPAQNSGVANTSGPGQTATLEPMQGKEAPDFQLPTVSGDGDVRLRDLLGKEVLVINTWASWCGPCIDEMPVLVQASQRYKGQVRFVGVNMTVEDSPADAKRFVDEHHIPYLTLLDPKGRFLEDYHIVGTPTTFILRPDGTIVGVILGPATADSLDKWIRQALSQA</sequence>
<evidence type="ECO:0000313" key="5">
    <source>
        <dbReference type="EMBL" id="SFU83016.1"/>
    </source>
</evidence>
<dbReference type="PANTHER" id="PTHR42852">
    <property type="entry name" value="THIOL:DISULFIDE INTERCHANGE PROTEIN DSBE"/>
    <property type="match status" value="1"/>
</dbReference>
<dbReference type="GO" id="GO:0016209">
    <property type="term" value="F:antioxidant activity"/>
    <property type="evidence" value="ECO:0007669"/>
    <property type="project" value="InterPro"/>
</dbReference>
<accession>A0A1I7JCV4</accession>
<evidence type="ECO:0000313" key="6">
    <source>
        <dbReference type="Proteomes" id="UP000183508"/>
    </source>
</evidence>
<dbReference type="InterPro" id="IPR036249">
    <property type="entry name" value="Thioredoxin-like_sf"/>
</dbReference>
<feature type="chain" id="PRO_5010235275" evidence="3">
    <location>
        <begin position="26"/>
        <end position="190"/>
    </location>
</feature>
<dbReference type="AlphaFoldDB" id="A0A1I7JCV4"/>
<evidence type="ECO:0000259" key="4">
    <source>
        <dbReference type="PROSITE" id="PS51352"/>
    </source>
</evidence>
<dbReference type="CDD" id="cd02966">
    <property type="entry name" value="TlpA_like_family"/>
    <property type="match status" value="1"/>
</dbReference>
<dbReference type="GO" id="GO:0016491">
    <property type="term" value="F:oxidoreductase activity"/>
    <property type="evidence" value="ECO:0007669"/>
    <property type="project" value="InterPro"/>
</dbReference>
<dbReference type="PANTHER" id="PTHR42852:SF13">
    <property type="entry name" value="PROTEIN DIPZ"/>
    <property type="match status" value="1"/>
</dbReference>
<reference evidence="6" key="1">
    <citation type="submission" date="2016-10" db="EMBL/GenBank/DDBJ databases">
        <authorList>
            <person name="Varghese N."/>
        </authorList>
    </citation>
    <scope>NUCLEOTIDE SEQUENCE [LARGE SCALE GENOMIC DNA]</scope>
    <source>
        <strain evidence="6">DSM 17980</strain>
    </source>
</reference>
<dbReference type="EMBL" id="FPBV01000009">
    <property type="protein sequence ID" value="SFU83016.1"/>
    <property type="molecule type" value="Genomic_DNA"/>
</dbReference>
<dbReference type="GO" id="GO:0016853">
    <property type="term" value="F:isomerase activity"/>
    <property type="evidence" value="ECO:0007669"/>
    <property type="project" value="UniProtKB-KW"/>
</dbReference>
<keyword evidence="1" id="KW-1015">Disulfide bond</keyword>
<dbReference type="RefSeq" id="WP_074952224.1">
    <property type="nucleotide sequence ID" value="NZ_FPBV01000009.1"/>
</dbReference>
<organism evidence="5 6">
    <name type="scientific">Alicyclobacillus macrosporangiidus</name>
    <dbReference type="NCBI Taxonomy" id="392015"/>
    <lineage>
        <taxon>Bacteria</taxon>
        <taxon>Bacillati</taxon>
        <taxon>Bacillota</taxon>
        <taxon>Bacilli</taxon>
        <taxon>Bacillales</taxon>
        <taxon>Alicyclobacillaceae</taxon>
        <taxon>Alicyclobacillus</taxon>
    </lineage>
</organism>
<feature type="region of interest" description="Disordered" evidence="2">
    <location>
        <begin position="29"/>
        <end position="55"/>
    </location>
</feature>
<feature type="compositionally biased region" description="Polar residues" evidence="2">
    <location>
        <begin position="29"/>
        <end position="44"/>
    </location>
</feature>
<feature type="domain" description="Thioredoxin" evidence="4">
    <location>
        <begin position="47"/>
        <end position="188"/>
    </location>
</feature>
<feature type="signal peptide" evidence="3">
    <location>
        <begin position="1"/>
        <end position="25"/>
    </location>
</feature>
<dbReference type="PROSITE" id="PS51257">
    <property type="entry name" value="PROKAR_LIPOPROTEIN"/>
    <property type="match status" value="1"/>
</dbReference>
<dbReference type="STRING" id="392015.SAMN05421543_109117"/>
<name>A0A1I7JCV4_9BACL</name>
<keyword evidence="3" id="KW-0732">Signal</keyword>
<evidence type="ECO:0000256" key="2">
    <source>
        <dbReference type="SAM" id="MobiDB-lite"/>
    </source>
</evidence>
<dbReference type="Gene3D" id="3.40.30.10">
    <property type="entry name" value="Glutaredoxin"/>
    <property type="match status" value="1"/>
</dbReference>
<gene>
    <name evidence="5" type="ORF">SAMN05421543_109117</name>
</gene>
<dbReference type="InterPro" id="IPR013766">
    <property type="entry name" value="Thioredoxin_domain"/>
</dbReference>
<evidence type="ECO:0000256" key="1">
    <source>
        <dbReference type="ARBA" id="ARBA00023157"/>
    </source>
</evidence>
<dbReference type="InterPro" id="IPR000866">
    <property type="entry name" value="AhpC/TSA"/>
</dbReference>
<dbReference type="Pfam" id="PF00578">
    <property type="entry name" value="AhpC-TSA"/>
    <property type="match status" value="1"/>
</dbReference>